<feature type="domain" description="Transposase IS4-like" evidence="1">
    <location>
        <begin position="107"/>
        <end position="299"/>
    </location>
</feature>
<dbReference type="Pfam" id="PF01609">
    <property type="entry name" value="DDE_Tnp_1"/>
    <property type="match status" value="1"/>
</dbReference>
<dbReference type="InterPro" id="IPR012337">
    <property type="entry name" value="RNaseH-like_sf"/>
</dbReference>
<dbReference type="Proteomes" id="UP000287247">
    <property type="component" value="Unassembled WGS sequence"/>
</dbReference>
<keyword evidence="3" id="KW-1185">Reference proteome</keyword>
<gene>
    <name evidence="2" type="ORF">AsFPU1_0715</name>
</gene>
<evidence type="ECO:0000313" key="3">
    <source>
        <dbReference type="Proteomes" id="UP000287247"/>
    </source>
</evidence>
<dbReference type="OrthoDB" id="468082at2"/>
<sequence length="381" mass="44841">MLPEIYNNHLTKYLKKSEYLILLIMIELVQVYRKIRFYELASYFPSPILFESKRKKLKRFFEIPCLTIKGVWIPIIKQWLKQSFSTGDVLHIAIDRTQWGLINILMVSLVIDNRGIPLYFELLDHIGNSNFDTQKSILARILLFLKEYKIVVLGDREFCSVELAKWLHGQKRVYYALRLKKSNYIEVEKEMWTRLKDLGLSSGMSLFYQGVKVTKTKGFIGSNIVAKWKKKYRGIETKEAWFIITNLTSIDETIDAYKKRFCIEEMFRDFKKGGYDLERTKLTGHRLTSLIILITLAYSMATFSGKIIKEKGLAKYVGRVRKNKKMRRRHSNFYIGLHGKDWVDSCDLFTVEAQALMQLSPEKRAYYRRGRRAISLIKSSL</sequence>
<dbReference type="InterPro" id="IPR047768">
    <property type="entry name" value="Tn5p-like"/>
</dbReference>
<dbReference type="InterPro" id="IPR047658">
    <property type="entry name" value="IS4-like_transpos"/>
</dbReference>
<dbReference type="GO" id="GO:0003677">
    <property type="term" value="F:DNA binding"/>
    <property type="evidence" value="ECO:0007669"/>
    <property type="project" value="InterPro"/>
</dbReference>
<dbReference type="PANTHER" id="PTHR37319">
    <property type="entry name" value="TRANSPOSASE"/>
    <property type="match status" value="1"/>
</dbReference>
<comment type="caution">
    <text evidence="2">The sequence shown here is derived from an EMBL/GenBank/DDBJ whole genome shotgun (WGS) entry which is preliminary data.</text>
</comment>
<dbReference type="EMBL" id="BDQK01000001">
    <property type="protein sequence ID" value="GBF79322.1"/>
    <property type="molecule type" value="Genomic_DNA"/>
</dbReference>
<dbReference type="AlphaFoldDB" id="A0A401IDJ0"/>
<proteinExistence type="predicted"/>
<accession>A0A401IDJ0</accession>
<dbReference type="GO" id="GO:0006313">
    <property type="term" value="P:DNA transposition"/>
    <property type="evidence" value="ECO:0007669"/>
    <property type="project" value="InterPro"/>
</dbReference>
<dbReference type="GO" id="GO:0004803">
    <property type="term" value="F:transposase activity"/>
    <property type="evidence" value="ECO:0007669"/>
    <property type="project" value="InterPro"/>
</dbReference>
<dbReference type="InterPro" id="IPR002559">
    <property type="entry name" value="Transposase_11"/>
</dbReference>
<reference evidence="3" key="1">
    <citation type="submission" date="2017-05" db="EMBL/GenBank/DDBJ databases">
        <title>Physiological properties and genetic analysis related to exopolysaccharide production of fresh-water unicellular cyanobacterium Aphanothece sacrum, Suizenji Nori, that has been cultured as a food source in Japan.</title>
        <authorList>
            <person name="Kanesaki Y."/>
            <person name="Yoshikawa S."/>
            <person name="Ohki K."/>
        </authorList>
    </citation>
    <scope>NUCLEOTIDE SEQUENCE [LARGE SCALE GENOMIC DNA]</scope>
    <source>
        <strain evidence="3">FPU1</strain>
    </source>
</reference>
<evidence type="ECO:0000259" key="1">
    <source>
        <dbReference type="Pfam" id="PF01609"/>
    </source>
</evidence>
<dbReference type="PANTHER" id="PTHR37319:SF1">
    <property type="entry name" value="TRANSPOSASE TN5 DIMERISATION DOMAIN-CONTAINING PROTEIN"/>
    <property type="match status" value="1"/>
</dbReference>
<evidence type="ECO:0000313" key="2">
    <source>
        <dbReference type="EMBL" id="GBF79322.1"/>
    </source>
</evidence>
<organism evidence="2 3">
    <name type="scientific">Aphanothece sacrum FPU1</name>
    <dbReference type="NCBI Taxonomy" id="1920663"/>
    <lineage>
        <taxon>Bacteria</taxon>
        <taxon>Bacillati</taxon>
        <taxon>Cyanobacteriota</taxon>
        <taxon>Cyanophyceae</taxon>
        <taxon>Oscillatoriophycideae</taxon>
        <taxon>Chroococcales</taxon>
        <taxon>Aphanothecaceae</taxon>
        <taxon>Aphanothece</taxon>
    </lineage>
</organism>
<dbReference type="SUPFAM" id="SSF53098">
    <property type="entry name" value="Ribonuclease H-like"/>
    <property type="match status" value="1"/>
</dbReference>
<name>A0A401IDJ0_APHSA</name>
<protein>
    <submittedName>
        <fullName evidence="2">Transposase, IS4 family protein</fullName>
    </submittedName>
</protein>
<dbReference type="RefSeq" id="WP_125061046.1">
    <property type="nucleotide sequence ID" value="NZ_BDQK01000001.1"/>
</dbReference>
<dbReference type="NCBIfam" id="NF033591">
    <property type="entry name" value="transpos_IS4_2"/>
    <property type="match status" value="1"/>
</dbReference>